<organism evidence="2 3">
    <name type="scientific">Cardiosporidium cionae</name>
    <dbReference type="NCBI Taxonomy" id="476202"/>
    <lineage>
        <taxon>Eukaryota</taxon>
        <taxon>Sar</taxon>
        <taxon>Alveolata</taxon>
        <taxon>Apicomplexa</taxon>
        <taxon>Aconoidasida</taxon>
        <taxon>Nephromycida</taxon>
        <taxon>Cardiosporidium</taxon>
    </lineage>
</organism>
<reference evidence="2 3" key="1">
    <citation type="journal article" date="2020" name="bioRxiv">
        <title>Metabolic contributions of an alphaproteobacterial endosymbiont in the apicomplexan Cardiosporidium cionae.</title>
        <authorList>
            <person name="Hunter E.S."/>
            <person name="Paight C.J."/>
            <person name="Lane C.E."/>
        </authorList>
    </citation>
    <scope>NUCLEOTIDE SEQUENCE [LARGE SCALE GENOMIC DNA]</scope>
    <source>
        <strain evidence="2">ESH_2018</strain>
    </source>
</reference>
<keyword evidence="1" id="KW-0175">Coiled coil</keyword>
<sequence length="379" mass="44380">MPASVGVEHSLALRYRLLTASRFLKPPGKFKRAELREKPRVTTGPFENPVRRFVRLREKARAFDMLPPPRIIPVVKTYSPKILQSLEGVPKVSPAALERRLEFLLSEKAEQQQLHAKLRPGITPFQAELFVWERQMIDLRKIYRAQYLQKLSEVTEEEQKIQKEQLQREKKERLQRKEAIQQRIFDDKKRRAVRTLRALIYKNMTQSATMARLSKRKIAHLYWLLKLQRSADLIGDEAVKSKFLKESKELFSRNVSVPDILQQLGQNDYTEKSIKKKITGTYNVMQALLEKSFSILPEDEPQFETSSAPKYGRMTARQRAHLMYSGFTEEDKLNVLQEKIDLLNMKIEQESKNEGELRSSFYIQLRDQMEAAKQAFLVS</sequence>
<proteinExistence type="predicted"/>
<evidence type="ECO:0000256" key="1">
    <source>
        <dbReference type="SAM" id="Coils"/>
    </source>
</evidence>
<accession>A0ABQ7J4U4</accession>
<evidence type="ECO:0000313" key="3">
    <source>
        <dbReference type="Proteomes" id="UP000823046"/>
    </source>
</evidence>
<evidence type="ECO:0000313" key="2">
    <source>
        <dbReference type="EMBL" id="KAF8819035.1"/>
    </source>
</evidence>
<feature type="coiled-coil region" evidence="1">
    <location>
        <begin position="144"/>
        <end position="183"/>
    </location>
</feature>
<dbReference type="EMBL" id="JADAQX010001018">
    <property type="protein sequence ID" value="KAF8819035.1"/>
    <property type="molecule type" value="Genomic_DNA"/>
</dbReference>
<name>A0ABQ7J4U4_9APIC</name>
<evidence type="ECO:0008006" key="4">
    <source>
        <dbReference type="Google" id="ProtNLM"/>
    </source>
</evidence>
<keyword evidence="3" id="KW-1185">Reference proteome</keyword>
<dbReference type="Proteomes" id="UP000823046">
    <property type="component" value="Unassembled WGS sequence"/>
</dbReference>
<gene>
    <name evidence="2" type="ORF">IE077_001850</name>
</gene>
<protein>
    <recommendedName>
        <fullName evidence="4">Mitochondrial ribosomal protein S15</fullName>
    </recommendedName>
</protein>
<comment type="caution">
    <text evidence="2">The sequence shown here is derived from an EMBL/GenBank/DDBJ whole genome shotgun (WGS) entry which is preliminary data.</text>
</comment>